<dbReference type="EMBL" id="GECZ01020372">
    <property type="protein sequence ID" value="JAS49397.1"/>
    <property type="molecule type" value="Transcribed_RNA"/>
</dbReference>
<feature type="region of interest" description="Disordered" evidence="1">
    <location>
        <begin position="611"/>
        <end position="632"/>
    </location>
</feature>
<organism evidence="2">
    <name type="scientific">Cuerna arida</name>
    <dbReference type="NCBI Taxonomy" id="1464854"/>
    <lineage>
        <taxon>Eukaryota</taxon>
        <taxon>Metazoa</taxon>
        <taxon>Ecdysozoa</taxon>
        <taxon>Arthropoda</taxon>
        <taxon>Hexapoda</taxon>
        <taxon>Insecta</taxon>
        <taxon>Pterygota</taxon>
        <taxon>Neoptera</taxon>
        <taxon>Paraneoptera</taxon>
        <taxon>Hemiptera</taxon>
        <taxon>Auchenorrhyncha</taxon>
        <taxon>Membracoidea</taxon>
        <taxon>Cicadellidae</taxon>
        <taxon>Cicadellinae</taxon>
        <taxon>Proconiini</taxon>
        <taxon>Cuerna</taxon>
    </lineage>
</organism>
<name>A0A1B6FGT8_9HEMI</name>
<dbReference type="InterPro" id="IPR010770">
    <property type="entry name" value="Ecd"/>
</dbReference>
<gene>
    <name evidence="2" type="ORF">g.28144</name>
</gene>
<evidence type="ECO:0000256" key="1">
    <source>
        <dbReference type="SAM" id="MobiDB-lite"/>
    </source>
</evidence>
<reference evidence="2" key="1">
    <citation type="submission" date="2015-11" db="EMBL/GenBank/DDBJ databases">
        <title>De novo transcriptome assembly of four potential Pierce s Disease insect vectors from Arizona vineyards.</title>
        <authorList>
            <person name="Tassone E.E."/>
        </authorList>
    </citation>
    <scope>NUCLEOTIDE SEQUENCE</scope>
</reference>
<dbReference type="PANTHER" id="PTHR13060:SF0">
    <property type="entry name" value="PROTEIN ECDYSONELESS HOMOLOG"/>
    <property type="match status" value="1"/>
</dbReference>
<protein>
    <submittedName>
        <fullName evidence="2">Uncharacterized protein</fullName>
    </submittedName>
</protein>
<feature type="region of interest" description="Disordered" evidence="1">
    <location>
        <begin position="513"/>
        <end position="535"/>
    </location>
</feature>
<accession>A0A1B6FGT8</accession>
<evidence type="ECO:0000313" key="2">
    <source>
        <dbReference type="EMBL" id="JAS49397.1"/>
    </source>
</evidence>
<dbReference type="Pfam" id="PF07093">
    <property type="entry name" value="SGT1"/>
    <property type="match status" value="1"/>
</dbReference>
<sequence>MAVNKSVLENVREDDFVEYFIFPSLEVDFKNVKDYLQQVLISVKSVLEKFCKSYIWQKDEVRFTPRIDPGLNLPPIDESGEKLHLPPHLYGVSHYGDNIEDEWFIVFLLLEATRAIPDLVVRVVDSDGEFLLIEAADHLPSWATPEACDWRVYLYQGAVHLVPGQEKMAVDDAVKMIRSQPDQTRASEAIQAAINARIEGYPQRISDNLHSCNVVVPVRVAALLKARPSLVAPAVTAFCHRDPIDLKVCRAMRYFPPEQCATVRVTFTKCLYAMLTHQKYVPDRRTGWKLPPPTDPTYAAKLLGVKLACGFEILVSQSKNCGKADELNKDWQMYKKSLAEKGYFKDLLEGSQEYVRLEQTAREYFQSHCTQSQPPIGQVILDILQDMELDVEEMQRNEASLPPPDDDSWLEVTAPELDRMMEQRYGCRPSHTSGDISARLADFLSHVSSLDGAEFPQDDGVSEAPVRPRRGIKAKKKAVPVEKDNEDDNRVSFDHEAFSCAVQNILDFVVPEDNWDMESDGSGMSSYEDEEDMDLGGKTGEQAETPVSELKQYMDQMDRELSSTTVGKSFQKIQTSSKKEMEDSFSEVENFEPVDIDLNALKNILESYQSEMGGAGPASNMLGPMGVRLDKP</sequence>
<proteinExistence type="predicted"/>
<dbReference type="PANTHER" id="PTHR13060">
    <property type="entry name" value="SGT1 PROTEIN HSGT1 SUPPRESSOR OF GCR2"/>
    <property type="match status" value="1"/>
</dbReference>
<dbReference type="AlphaFoldDB" id="A0A1B6FGT8"/>
<dbReference type="GO" id="GO:0005634">
    <property type="term" value="C:nucleus"/>
    <property type="evidence" value="ECO:0007669"/>
    <property type="project" value="TreeGrafter"/>
</dbReference>